<name>A0AAN7TG88_9PEZI</name>
<dbReference type="InterPro" id="IPR030458">
    <property type="entry name" value="Glyco_hydro_31_AS"/>
</dbReference>
<dbReference type="Gene3D" id="2.60.40.1180">
    <property type="entry name" value="Golgi alpha-mannosidase II"/>
    <property type="match status" value="2"/>
</dbReference>
<dbReference type="FunFam" id="2.60.40.1760:FF:000005">
    <property type="entry name" value="Putative alpha-glucosidase AgdA"/>
    <property type="match status" value="1"/>
</dbReference>
<reference evidence="12" key="1">
    <citation type="submission" date="2023-08" db="EMBL/GenBank/DDBJ databases">
        <title>Black Yeasts Isolated from many extreme environments.</title>
        <authorList>
            <person name="Coleine C."/>
            <person name="Stajich J.E."/>
            <person name="Selbmann L."/>
        </authorList>
    </citation>
    <scope>NUCLEOTIDE SEQUENCE</scope>
    <source>
        <strain evidence="12">CCFEE 5401</strain>
    </source>
</reference>
<evidence type="ECO:0000259" key="10">
    <source>
        <dbReference type="Pfam" id="PF01055"/>
    </source>
</evidence>
<evidence type="ECO:0000313" key="12">
    <source>
        <dbReference type="EMBL" id="KAK5109944.1"/>
    </source>
</evidence>
<dbReference type="Pfam" id="PF01055">
    <property type="entry name" value="Glyco_hydro_31_2nd"/>
    <property type="match status" value="1"/>
</dbReference>
<feature type="signal peptide" evidence="9">
    <location>
        <begin position="1"/>
        <end position="19"/>
    </location>
</feature>
<dbReference type="PANTHER" id="PTHR22762:SF133">
    <property type="entry name" value="P-TYPE DOMAIN-CONTAINING PROTEIN"/>
    <property type="match status" value="1"/>
</dbReference>
<evidence type="ECO:0000256" key="1">
    <source>
        <dbReference type="ARBA" id="ARBA00001657"/>
    </source>
</evidence>
<dbReference type="InterPro" id="IPR013780">
    <property type="entry name" value="Glyco_hydro_b"/>
</dbReference>
<dbReference type="Gene3D" id="3.20.20.80">
    <property type="entry name" value="Glycosidases"/>
    <property type="match status" value="2"/>
</dbReference>
<dbReference type="Proteomes" id="UP001310890">
    <property type="component" value="Unassembled WGS sequence"/>
</dbReference>
<dbReference type="InterPro" id="IPR048395">
    <property type="entry name" value="Glyco_hydro_31_C"/>
</dbReference>
<evidence type="ECO:0000256" key="3">
    <source>
        <dbReference type="ARBA" id="ARBA00012741"/>
    </source>
</evidence>
<dbReference type="FunFam" id="2.60.40.1180:FF:000001">
    <property type="entry name" value="Maltase-glucoamylase, intestinal"/>
    <property type="match status" value="1"/>
</dbReference>
<feature type="chain" id="PRO_5042838671" description="alpha-glucosidase" evidence="9">
    <location>
        <begin position="20"/>
        <end position="1012"/>
    </location>
</feature>
<dbReference type="FunFam" id="3.20.20.80:FF:000138">
    <property type="entry name" value="Putative alpha-glucosidase AgdA"/>
    <property type="match status" value="1"/>
</dbReference>
<evidence type="ECO:0000256" key="4">
    <source>
        <dbReference type="ARBA" id="ARBA00022729"/>
    </source>
</evidence>
<dbReference type="Pfam" id="PF21365">
    <property type="entry name" value="Glyco_hydro_31_3rd"/>
    <property type="match status" value="1"/>
</dbReference>
<gene>
    <name evidence="12" type="ORF">LTR62_006433</name>
</gene>
<comment type="caution">
    <text evidence="12">The sequence shown here is derived from an EMBL/GenBank/DDBJ whole genome shotgun (WGS) entry which is preliminary data.</text>
</comment>
<keyword evidence="6" id="KW-0325">Glycoprotein</keyword>
<sequence length="1012" mass="110274">MAPFSFRQFILAATSLVSAQSTTSSSPADGLSVTSGYSVTSSPTVGTATVNGTATTYSVQFTVPASVDVGPNVLPNIKDQQAKQAQSLCPGYTASDVKHTANGVTATLNLAGDACNVYGTDIETLSLAVDFQTAHRLAVSIQPAYLDSSNMSQYILSEELVPFPEQGVVQSDTQDIDLQFSWSNDPSFSFTVLRKSTGDVIFDTRGSVLVYENQFIEFVSQLPENYNLYGMGERIHDLRLGNNFTATFYAADAGDPIDQNIYGTHPFYLDTRYYEVDETTGEKTLVTGQNISATNTYESYSHGVFQRNAHGMEALMLPTNITWRSLGGSIDLYFFDGPSQAEVTKQYQFGAIGLPAMQQYFTFGFHQCRWGYKNWTELEDVVNTYRAFDIPLENIWTDIDYMFQYRDFTNDPNTFPYGPGQDFLARLKAAGQHYIPIVDSAIYIPNPNNASDNYSIYTDGNDHGVFLNNPDGSQYIGEVWPGYTVFPDWHSNESVPWWTRSLKGHHDNIAWDGIWIDMSEVSSFCIGSCGTHNLSLNPVHPPFGLPGEVGSVVYGYPEGFNLTNATEAAAATSSAAAQASSANAASPPSTATTAYFVSTVTPGVRNVNQPPYVINNVQGDLAVHAVSPNATHVDGIEEYDVHNLFGHQILNATYQALLEVIPDKRPFIIGRSTFAGSGKWAGHWGGDNTSLFAYMYFSIAQALNFALFGIPMFGVDTCGFNGNSDEELCNRWMQLSAFFPFYRNHNVLSANSQEAYVWASVAEASKTAMQIRYSLLPYMYTLFYYASTTGSTVMRALAWEFPNDPTLAAIDNQFLLGPSLLIAPVLGQGQTSVQAVFPGIAQGGLWYDWYTQEPITAKPGENVTISAPLGHIPVFIRGGAVLPQQEALYTTAECRNSSWSLIAALSAQGTATGQLYIDDGESIVPPATLLVDFTVGNGSLWASARGAYVDTNSLANVTLLGVASQPANVSLNGQAVSTGVSYNETSRVLSIRDLQSVTTKGAWAEDWVLSWA</sequence>
<dbReference type="AlphaFoldDB" id="A0AAN7TG88"/>
<proteinExistence type="inferred from homology"/>
<protein>
    <recommendedName>
        <fullName evidence="3">alpha-glucosidase</fullName>
        <ecNumber evidence="3">3.2.1.20</ecNumber>
    </recommendedName>
</protein>
<evidence type="ECO:0000256" key="6">
    <source>
        <dbReference type="ARBA" id="ARBA00023180"/>
    </source>
</evidence>
<feature type="domain" description="Glycoside hydrolase family 31 TIM barrel" evidence="10">
    <location>
        <begin position="355"/>
        <end position="782"/>
    </location>
</feature>
<dbReference type="GO" id="GO:0004558">
    <property type="term" value="F:alpha-1,4-glucosidase activity"/>
    <property type="evidence" value="ECO:0007669"/>
    <property type="project" value="UniProtKB-EC"/>
</dbReference>
<dbReference type="GO" id="GO:0005975">
    <property type="term" value="P:carbohydrate metabolic process"/>
    <property type="evidence" value="ECO:0007669"/>
    <property type="project" value="InterPro"/>
</dbReference>
<keyword evidence="5 8" id="KW-0378">Hydrolase</keyword>
<dbReference type="PANTHER" id="PTHR22762">
    <property type="entry name" value="ALPHA-GLUCOSIDASE"/>
    <property type="match status" value="1"/>
</dbReference>
<dbReference type="Gene3D" id="2.60.40.1760">
    <property type="entry name" value="glycosyl hydrolase (family 31)"/>
    <property type="match status" value="1"/>
</dbReference>
<evidence type="ECO:0000313" key="13">
    <source>
        <dbReference type="Proteomes" id="UP001310890"/>
    </source>
</evidence>
<dbReference type="EC" id="3.2.1.20" evidence="3"/>
<dbReference type="InterPro" id="IPR011013">
    <property type="entry name" value="Gal_mutarotase_sf_dom"/>
</dbReference>
<feature type="domain" description="Glycosyl hydrolase family 31 C-terminal" evidence="11">
    <location>
        <begin position="790"/>
        <end position="882"/>
    </location>
</feature>
<evidence type="ECO:0000256" key="7">
    <source>
        <dbReference type="ARBA" id="ARBA00023295"/>
    </source>
</evidence>
<dbReference type="CDD" id="cd06602">
    <property type="entry name" value="GH31_MGAM_SI_GAA"/>
    <property type="match status" value="1"/>
</dbReference>
<dbReference type="SUPFAM" id="SSF74650">
    <property type="entry name" value="Galactose mutarotase-like"/>
    <property type="match status" value="1"/>
</dbReference>
<dbReference type="InterPro" id="IPR030459">
    <property type="entry name" value="Glyco_hydro_31_CS"/>
</dbReference>
<comment type="catalytic activity">
    <reaction evidence="1">
        <text>Hydrolysis of terminal, non-reducing (1-&gt;4)-linked alpha-D-glucose residues with release of alpha-D-glucose.</text>
        <dbReference type="EC" id="3.2.1.20"/>
    </reaction>
</comment>
<dbReference type="GO" id="GO:0030246">
    <property type="term" value="F:carbohydrate binding"/>
    <property type="evidence" value="ECO:0007669"/>
    <property type="project" value="InterPro"/>
</dbReference>
<comment type="similarity">
    <text evidence="2 8">Belongs to the glycosyl hydrolase 31 family.</text>
</comment>
<organism evidence="12 13">
    <name type="scientific">Meristemomyces frigidus</name>
    <dbReference type="NCBI Taxonomy" id="1508187"/>
    <lineage>
        <taxon>Eukaryota</taxon>
        <taxon>Fungi</taxon>
        <taxon>Dikarya</taxon>
        <taxon>Ascomycota</taxon>
        <taxon>Pezizomycotina</taxon>
        <taxon>Dothideomycetes</taxon>
        <taxon>Dothideomycetidae</taxon>
        <taxon>Mycosphaerellales</taxon>
        <taxon>Teratosphaeriaceae</taxon>
        <taxon>Meristemomyces</taxon>
    </lineage>
</organism>
<dbReference type="EMBL" id="JAVRRL010000056">
    <property type="protein sequence ID" value="KAK5109944.1"/>
    <property type="molecule type" value="Genomic_DNA"/>
</dbReference>
<dbReference type="PROSITE" id="PS00707">
    <property type="entry name" value="GLYCOSYL_HYDROL_F31_2"/>
    <property type="match status" value="1"/>
</dbReference>
<dbReference type="PROSITE" id="PS00129">
    <property type="entry name" value="GLYCOSYL_HYDROL_F31_1"/>
    <property type="match status" value="1"/>
</dbReference>
<keyword evidence="4 9" id="KW-0732">Signal</keyword>
<evidence type="ECO:0000256" key="8">
    <source>
        <dbReference type="RuleBase" id="RU361185"/>
    </source>
</evidence>
<evidence type="ECO:0000256" key="9">
    <source>
        <dbReference type="SAM" id="SignalP"/>
    </source>
</evidence>
<dbReference type="SUPFAM" id="SSF51011">
    <property type="entry name" value="Glycosyl hydrolase domain"/>
    <property type="match status" value="1"/>
</dbReference>
<dbReference type="InterPro" id="IPR000322">
    <property type="entry name" value="Glyco_hydro_31_TIM"/>
</dbReference>
<evidence type="ECO:0000259" key="11">
    <source>
        <dbReference type="Pfam" id="PF21365"/>
    </source>
</evidence>
<dbReference type="InterPro" id="IPR017853">
    <property type="entry name" value="GH"/>
</dbReference>
<dbReference type="SUPFAM" id="SSF51445">
    <property type="entry name" value="(Trans)glycosidases"/>
    <property type="match status" value="1"/>
</dbReference>
<keyword evidence="7 8" id="KW-0326">Glycosidase</keyword>
<evidence type="ECO:0000256" key="2">
    <source>
        <dbReference type="ARBA" id="ARBA00007806"/>
    </source>
</evidence>
<dbReference type="CDD" id="cd14752">
    <property type="entry name" value="GH31_N"/>
    <property type="match status" value="1"/>
</dbReference>
<accession>A0AAN7TG88</accession>
<evidence type="ECO:0000256" key="5">
    <source>
        <dbReference type="ARBA" id="ARBA00022801"/>
    </source>
</evidence>